<dbReference type="PROSITE" id="PS50995">
    <property type="entry name" value="HTH_MARR_2"/>
    <property type="match status" value="1"/>
</dbReference>
<comment type="caution">
    <text evidence="2">The sequence shown here is derived from an EMBL/GenBank/DDBJ whole genome shotgun (WGS) entry which is preliminary data.</text>
</comment>
<dbReference type="PANTHER" id="PTHR33164:SF99">
    <property type="entry name" value="MARR FAMILY REGULATORY PROTEIN"/>
    <property type="match status" value="1"/>
</dbReference>
<dbReference type="Gene3D" id="1.10.10.10">
    <property type="entry name" value="Winged helix-like DNA-binding domain superfamily/Winged helix DNA-binding domain"/>
    <property type="match status" value="1"/>
</dbReference>
<keyword evidence="3" id="KW-1185">Reference proteome</keyword>
<dbReference type="GO" id="GO:0003700">
    <property type="term" value="F:DNA-binding transcription factor activity"/>
    <property type="evidence" value="ECO:0007669"/>
    <property type="project" value="InterPro"/>
</dbReference>
<dbReference type="RefSeq" id="WP_212519923.1">
    <property type="nucleotide sequence ID" value="NZ_JAGSOH010000066.1"/>
</dbReference>
<evidence type="ECO:0000259" key="1">
    <source>
        <dbReference type="PROSITE" id="PS50995"/>
    </source>
</evidence>
<gene>
    <name evidence="2" type="ORF">KDK95_20945</name>
</gene>
<protein>
    <submittedName>
        <fullName evidence="2">MarR family transcriptional regulator</fullName>
    </submittedName>
</protein>
<feature type="domain" description="HTH marR-type" evidence="1">
    <location>
        <begin position="7"/>
        <end position="143"/>
    </location>
</feature>
<name>A0A941EGS6_9ACTN</name>
<evidence type="ECO:0000313" key="2">
    <source>
        <dbReference type="EMBL" id="MBR7828789.1"/>
    </source>
</evidence>
<dbReference type="SMART" id="SM00347">
    <property type="entry name" value="HTH_MARR"/>
    <property type="match status" value="1"/>
</dbReference>
<dbReference type="PANTHER" id="PTHR33164">
    <property type="entry name" value="TRANSCRIPTIONAL REGULATOR, MARR FAMILY"/>
    <property type="match status" value="1"/>
</dbReference>
<dbReference type="InterPro" id="IPR039422">
    <property type="entry name" value="MarR/SlyA-like"/>
</dbReference>
<dbReference type="GO" id="GO:0006950">
    <property type="term" value="P:response to stress"/>
    <property type="evidence" value="ECO:0007669"/>
    <property type="project" value="TreeGrafter"/>
</dbReference>
<reference evidence="2" key="1">
    <citation type="submission" date="2021-04" db="EMBL/GenBank/DDBJ databases">
        <title>Genome based classification of Actinospica acidithermotolerans sp. nov., an actinobacterium isolated from an Indonesian hot spring.</title>
        <authorList>
            <person name="Kusuma A.B."/>
            <person name="Putra K.E."/>
            <person name="Nafisah S."/>
            <person name="Loh J."/>
            <person name="Nouioui I."/>
            <person name="Goodfellow M."/>
        </authorList>
    </citation>
    <scope>NUCLEOTIDE SEQUENCE</scope>
    <source>
        <strain evidence="2">MGRD01-02</strain>
    </source>
</reference>
<accession>A0A941EGS6</accession>
<dbReference type="EMBL" id="JAGSOH010000066">
    <property type="protein sequence ID" value="MBR7828789.1"/>
    <property type="molecule type" value="Genomic_DNA"/>
</dbReference>
<dbReference type="Proteomes" id="UP000676325">
    <property type="component" value="Unassembled WGS sequence"/>
</dbReference>
<dbReference type="Pfam" id="PF12802">
    <property type="entry name" value="MarR_2"/>
    <property type="match status" value="1"/>
</dbReference>
<organism evidence="2 3">
    <name type="scientific">Actinospica acidithermotolerans</name>
    <dbReference type="NCBI Taxonomy" id="2828514"/>
    <lineage>
        <taxon>Bacteria</taxon>
        <taxon>Bacillati</taxon>
        <taxon>Actinomycetota</taxon>
        <taxon>Actinomycetes</taxon>
        <taxon>Catenulisporales</taxon>
        <taxon>Actinospicaceae</taxon>
        <taxon>Actinospica</taxon>
    </lineage>
</organism>
<dbReference type="InterPro" id="IPR036390">
    <property type="entry name" value="WH_DNA-bd_sf"/>
</dbReference>
<evidence type="ECO:0000313" key="3">
    <source>
        <dbReference type="Proteomes" id="UP000676325"/>
    </source>
</evidence>
<dbReference type="InterPro" id="IPR000835">
    <property type="entry name" value="HTH_MarR-typ"/>
</dbReference>
<proteinExistence type="predicted"/>
<dbReference type="SUPFAM" id="SSF46785">
    <property type="entry name" value="Winged helix' DNA-binding domain"/>
    <property type="match status" value="1"/>
</dbReference>
<dbReference type="InterPro" id="IPR036388">
    <property type="entry name" value="WH-like_DNA-bd_sf"/>
</dbReference>
<sequence>MTLDARRTQAYFALMEASGLLQQLMEDQLRRDGGLSYLQFFLLARLAEAPGGRMRMTDLADTVVHSRSGLTYQAGRLESAGLLRREPSPDDERSVTAAITDQGRDLLAKVLPGHVAIVEHGMFDALDDQQTDALTDALGAVRDKLRNLAPTSAQRRRSRG</sequence>
<dbReference type="AlphaFoldDB" id="A0A941EGS6"/>